<evidence type="ECO:0000313" key="4">
    <source>
        <dbReference type="Proteomes" id="UP000784294"/>
    </source>
</evidence>
<dbReference type="Proteomes" id="UP000784294">
    <property type="component" value="Unassembled WGS sequence"/>
</dbReference>
<evidence type="ECO:0008006" key="5">
    <source>
        <dbReference type="Google" id="ProtNLM"/>
    </source>
</evidence>
<sequence length="94" mass="10564">MKVNSIILKIVSSLHLLLASSKAWFVLTTPQRLSQFLGHRCVDDGWLAKPPSSVAILRLHWPSSAVSQESLHKQPFSADRPVWPDGHKTKLNWA</sequence>
<organism evidence="3 4">
    <name type="scientific">Protopolystoma xenopodis</name>
    <dbReference type="NCBI Taxonomy" id="117903"/>
    <lineage>
        <taxon>Eukaryota</taxon>
        <taxon>Metazoa</taxon>
        <taxon>Spiralia</taxon>
        <taxon>Lophotrochozoa</taxon>
        <taxon>Platyhelminthes</taxon>
        <taxon>Monogenea</taxon>
        <taxon>Polyopisthocotylea</taxon>
        <taxon>Polystomatidea</taxon>
        <taxon>Polystomatidae</taxon>
        <taxon>Protopolystoma</taxon>
    </lineage>
</organism>
<evidence type="ECO:0000256" key="2">
    <source>
        <dbReference type="SAM" id="SignalP"/>
    </source>
</evidence>
<keyword evidence="4" id="KW-1185">Reference proteome</keyword>
<feature type="signal peptide" evidence="2">
    <location>
        <begin position="1"/>
        <end position="23"/>
    </location>
</feature>
<accession>A0A448WRA4</accession>
<dbReference type="EMBL" id="CAAALY010036038">
    <property type="protein sequence ID" value="VEL18209.1"/>
    <property type="molecule type" value="Genomic_DNA"/>
</dbReference>
<keyword evidence="2" id="KW-0732">Signal</keyword>
<gene>
    <name evidence="3" type="ORF">PXEA_LOCUS11649</name>
</gene>
<name>A0A448WRA4_9PLAT</name>
<evidence type="ECO:0000256" key="1">
    <source>
        <dbReference type="SAM" id="MobiDB-lite"/>
    </source>
</evidence>
<proteinExistence type="predicted"/>
<dbReference type="AlphaFoldDB" id="A0A448WRA4"/>
<protein>
    <recommendedName>
        <fullName evidence="5">Secreted protein</fullName>
    </recommendedName>
</protein>
<feature type="chain" id="PRO_5019558030" description="Secreted protein" evidence="2">
    <location>
        <begin position="24"/>
        <end position="94"/>
    </location>
</feature>
<feature type="region of interest" description="Disordered" evidence="1">
    <location>
        <begin position="72"/>
        <end position="94"/>
    </location>
</feature>
<evidence type="ECO:0000313" key="3">
    <source>
        <dbReference type="EMBL" id="VEL18209.1"/>
    </source>
</evidence>
<reference evidence="3" key="1">
    <citation type="submission" date="2018-11" db="EMBL/GenBank/DDBJ databases">
        <authorList>
            <consortium name="Pathogen Informatics"/>
        </authorList>
    </citation>
    <scope>NUCLEOTIDE SEQUENCE</scope>
</reference>
<comment type="caution">
    <text evidence="3">The sequence shown here is derived from an EMBL/GenBank/DDBJ whole genome shotgun (WGS) entry which is preliminary data.</text>
</comment>